<name>A0ABT0W6L7_9BACI</name>
<evidence type="ECO:0000313" key="1">
    <source>
        <dbReference type="EMBL" id="MCM2531977.1"/>
    </source>
</evidence>
<reference evidence="1 2" key="1">
    <citation type="submission" date="2022-06" db="EMBL/GenBank/DDBJ databases">
        <authorList>
            <person name="Jeon C.O."/>
        </authorList>
    </citation>
    <scope>NUCLEOTIDE SEQUENCE [LARGE SCALE GENOMIC DNA]</scope>
    <source>
        <strain evidence="1 2">KCTC 13943</strain>
    </source>
</reference>
<protein>
    <submittedName>
        <fullName evidence="1">Uncharacterized protein</fullName>
    </submittedName>
</protein>
<dbReference type="EMBL" id="JAMQCR010000001">
    <property type="protein sequence ID" value="MCM2531977.1"/>
    <property type="molecule type" value="Genomic_DNA"/>
</dbReference>
<organism evidence="1 2">
    <name type="scientific">Neobacillus pocheonensis</name>
    <dbReference type="NCBI Taxonomy" id="363869"/>
    <lineage>
        <taxon>Bacteria</taxon>
        <taxon>Bacillati</taxon>
        <taxon>Bacillota</taxon>
        <taxon>Bacilli</taxon>
        <taxon>Bacillales</taxon>
        <taxon>Bacillaceae</taxon>
        <taxon>Neobacillus</taxon>
    </lineage>
</organism>
<dbReference type="Proteomes" id="UP001523262">
    <property type="component" value="Unassembled WGS sequence"/>
</dbReference>
<keyword evidence="2" id="KW-1185">Reference proteome</keyword>
<accession>A0ABT0W6L7</accession>
<gene>
    <name evidence="1" type="ORF">NDK43_05695</name>
</gene>
<proteinExistence type="predicted"/>
<evidence type="ECO:0000313" key="2">
    <source>
        <dbReference type="Proteomes" id="UP001523262"/>
    </source>
</evidence>
<sequence length="94" mass="11316">MSNEKEDFDRLLAEYRSIWNNRLLVTCEKNSEATLKEAIKRELLDENSHPRIRKNRYEKYYFAIKRVMNSTVSQEGKLLIIEIHNQIMEEVDLL</sequence>
<comment type="caution">
    <text evidence="1">The sequence shown here is derived from an EMBL/GenBank/DDBJ whole genome shotgun (WGS) entry which is preliminary data.</text>
</comment>